<feature type="non-terminal residue" evidence="4">
    <location>
        <position position="148"/>
    </location>
</feature>
<evidence type="ECO:0000256" key="2">
    <source>
        <dbReference type="SAM" id="MobiDB-lite"/>
    </source>
</evidence>
<keyword evidence="5" id="KW-1185">Reference proteome</keyword>
<feature type="non-terminal residue" evidence="4">
    <location>
        <position position="1"/>
    </location>
</feature>
<organism evidence="4 5">
    <name type="scientific">Streptomyces hazeniae</name>
    <dbReference type="NCBI Taxonomy" id="3075538"/>
    <lineage>
        <taxon>Bacteria</taxon>
        <taxon>Bacillati</taxon>
        <taxon>Actinomycetota</taxon>
        <taxon>Actinomycetes</taxon>
        <taxon>Kitasatosporales</taxon>
        <taxon>Streptomycetaceae</taxon>
        <taxon>Streptomyces</taxon>
    </lineage>
</organism>
<sequence length="148" mass="15113">PMPFTWRTGRRGLLTAAATACTLTGSALLTLGLTDTATTPPPVPPAAATAPDQPETTTEPAPPSADLPRSLPVRVTADRVGLAARIEEVGLTSGGSIALPKDADDAGWYTGSVTPGERGNALVVAHVDDTDGPAAFYPLSSLKRGDRI</sequence>
<dbReference type="Pfam" id="PF04203">
    <property type="entry name" value="Sortase"/>
    <property type="match status" value="1"/>
</dbReference>
<dbReference type="InterPro" id="IPR005754">
    <property type="entry name" value="Sortase"/>
</dbReference>
<evidence type="ECO:0000313" key="4">
    <source>
        <dbReference type="EMBL" id="MDT0382843.1"/>
    </source>
</evidence>
<feature type="compositionally biased region" description="Low complexity" evidence="2">
    <location>
        <begin position="46"/>
        <end position="59"/>
    </location>
</feature>
<dbReference type="RefSeq" id="WP_311676371.1">
    <property type="nucleotide sequence ID" value="NZ_JAVREQ010000192.1"/>
</dbReference>
<evidence type="ECO:0000256" key="3">
    <source>
        <dbReference type="SAM" id="SignalP"/>
    </source>
</evidence>
<accession>A0ABU2P0U4</accession>
<evidence type="ECO:0000313" key="5">
    <source>
        <dbReference type="Proteomes" id="UP001183414"/>
    </source>
</evidence>
<gene>
    <name evidence="4" type="ORF">RM572_29270</name>
</gene>
<dbReference type="Gene3D" id="2.40.260.10">
    <property type="entry name" value="Sortase"/>
    <property type="match status" value="1"/>
</dbReference>
<reference evidence="5" key="1">
    <citation type="submission" date="2023-07" db="EMBL/GenBank/DDBJ databases">
        <title>30 novel species of actinomycetes from the DSMZ collection.</title>
        <authorList>
            <person name="Nouioui I."/>
        </authorList>
    </citation>
    <scope>NUCLEOTIDE SEQUENCE [LARGE SCALE GENOMIC DNA]</scope>
    <source>
        <strain evidence="5">DSM 42041</strain>
    </source>
</reference>
<dbReference type="InterPro" id="IPR023365">
    <property type="entry name" value="Sortase_dom-sf"/>
</dbReference>
<dbReference type="SUPFAM" id="SSF63817">
    <property type="entry name" value="Sortase"/>
    <property type="match status" value="1"/>
</dbReference>
<feature type="chain" id="PRO_5046550461" evidence="3">
    <location>
        <begin position="28"/>
        <end position="148"/>
    </location>
</feature>
<feature type="region of interest" description="Disordered" evidence="2">
    <location>
        <begin position="35"/>
        <end position="71"/>
    </location>
</feature>
<name>A0ABU2P0U4_9ACTN</name>
<comment type="caution">
    <text evidence="4">The sequence shown here is derived from an EMBL/GenBank/DDBJ whole genome shotgun (WGS) entry which is preliminary data.</text>
</comment>
<evidence type="ECO:0000256" key="1">
    <source>
        <dbReference type="ARBA" id="ARBA00022801"/>
    </source>
</evidence>
<dbReference type="InterPro" id="IPR042001">
    <property type="entry name" value="Sortase_F"/>
</dbReference>
<keyword evidence="1" id="KW-0378">Hydrolase</keyword>
<protein>
    <submittedName>
        <fullName evidence="4">Class F sortase</fullName>
    </submittedName>
</protein>
<dbReference type="Proteomes" id="UP001183414">
    <property type="component" value="Unassembled WGS sequence"/>
</dbReference>
<feature type="signal peptide" evidence="3">
    <location>
        <begin position="1"/>
        <end position="27"/>
    </location>
</feature>
<dbReference type="CDD" id="cd05829">
    <property type="entry name" value="Sortase_F"/>
    <property type="match status" value="1"/>
</dbReference>
<dbReference type="EMBL" id="JAVREQ010000192">
    <property type="protein sequence ID" value="MDT0382843.1"/>
    <property type="molecule type" value="Genomic_DNA"/>
</dbReference>
<proteinExistence type="predicted"/>
<keyword evidence="3" id="KW-0732">Signal</keyword>